<proteinExistence type="predicted"/>
<gene>
    <name evidence="2" type="ORF">SAMN02983006_00052</name>
</gene>
<dbReference type="PIRSF" id="PIRSF016702">
    <property type="entry name" value="DNA_bp_PD1"/>
    <property type="match status" value="1"/>
</dbReference>
<organism evidence="2 3">
    <name type="scientific">Halanaerobium salsuginis</name>
    <dbReference type="NCBI Taxonomy" id="29563"/>
    <lineage>
        <taxon>Bacteria</taxon>
        <taxon>Bacillati</taxon>
        <taxon>Bacillota</taxon>
        <taxon>Clostridia</taxon>
        <taxon>Halanaerobiales</taxon>
        <taxon>Halanaerobiaceae</taxon>
        <taxon>Halanaerobium</taxon>
    </lineage>
</organism>
<dbReference type="AlphaFoldDB" id="A0A1I4EMI7"/>
<feature type="domain" description="PPC" evidence="1">
    <location>
        <begin position="8"/>
        <end position="142"/>
    </location>
</feature>
<evidence type="ECO:0000259" key="1">
    <source>
        <dbReference type="PROSITE" id="PS51742"/>
    </source>
</evidence>
<dbReference type="PROSITE" id="PS51742">
    <property type="entry name" value="PPC"/>
    <property type="match status" value="1"/>
</dbReference>
<evidence type="ECO:0000313" key="2">
    <source>
        <dbReference type="EMBL" id="SFL06952.1"/>
    </source>
</evidence>
<keyword evidence="3" id="KW-1185">Reference proteome</keyword>
<accession>A0A1I4EMI7</accession>
<dbReference type="Pfam" id="PF03479">
    <property type="entry name" value="PCC"/>
    <property type="match status" value="1"/>
</dbReference>
<protein>
    <recommendedName>
        <fullName evidence="1">PPC domain-containing protein</fullName>
    </recommendedName>
</protein>
<name>A0A1I4EMI7_9FIRM</name>
<dbReference type="Gene3D" id="3.30.1330.80">
    <property type="entry name" value="Hypothetical protein, similar to alpha- acetolactate decarboxylase, domain 2"/>
    <property type="match status" value="1"/>
</dbReference>
<dbReference type="STRING" id="29563.SAMN02983006_00052"/>
<dbReference type="RefSeq" id="WP_089857880.1">
    <property type="nucleotide sequence ID" value="NZ_FOTI01000001.1"/>
</dbReference>
<dbReference type="InterPro" id="IPR005175">
    <property type="entry name" value="PPC_dom"/>
</dbReference>
<dbReference type="PANTHER" id="PTHR34988:SF1">
    <property type="entry name" value="DNA-BINDING PROTEIN"/>
    <property type="match status" value="1"/>
</dbReference>
<dbReference type="SUPFAM" id="SSF117856">
    <property type="entry name" value="AF0104/ALDC/Ptd012-like"/>
    <property type="match status" value="1"/>
</dbReference>
<reference evidence="2 3" key="1">
    <citation type="submission" date="2016-10" db="EMBL/GenBank/DDBJ databases">
        <authorList>
            <person name="de Groot N.N."/>
        </authorList>
    </citation>
    <scope>NUCLEOTIDE SEQUENCE [LARGE SCALE GENOMIC DNA]</scope>
    <source>
        <strain evidence="2 3">ATCC 51327</strain>
    </source>
</reference>
<sequence length="142" mass="16048">MAKKLTKYDVKNTYLLRLDKGDDLLETLTEIVRENEIKLATISGLGAVSKIVFGYYDQVDWEYNFIEREGQFEILSLNGNVSLKDGKPMIHAHIMLADDTGDAFGGHLAEGTKVFASEIEIQELTEADKVRKYDEDTGLTLW</sequence>
<dbReference type="CDD" id="cd11378">
    <property type="entry name" value="DUF296"/>
    <property type="match status" value="1"/>
</dbReference>
<dbReference type="PANTHER" id="PTHR34988">
    <property type="entry name" value="PROTEIN, PUTATIVE-RELATED"/>
    <property type="match status" value="1"/>
</dbReference>
<dbReference type="OrthoDB" id="9791702at2"/>
<dbReference type="InterPro" id="IPR025707">
    <property type="entry name" value="DNA_bp_PD1"/>
</dbReference>
<evidence type="ECO:0000313" key="3">
    <source>
        <dbReference type="Proteomes" id="UP000199006"/>
    </source>
</evidence>
<dbReference type="EMBL" id="FOTI01000001">
    <property type="protein sequence ID" value="SFL06952.1"/>
    <property type="molecule type" value="Genomic_DNA"/>
</dbReference>
<dbReference type="Proteomes" id="UP000199006">
    <property type="component" value="Unassembled WGS sequence"/>
</dbReference>